<keyword evidence="1" id="KW-1133">Transmembrane helix</keyword>
<dbReference type="Proteomes" id="UP000198811">
    <property type="component" value="Unassembled WGS sequence"/>
</dbReference>
<organism evidence="2 3">
    <name type="scientific">Clostridium cochlearium</name>
    <dbReference type="NCBI Taxonomy" id="1494"/>
    <lineage>
        <taxon>Bacteria</taxon>
        <taxon>Bacillati</taxon>
        <taxon>Bacillota</taxon>
        <taxon>Clostridia</taxon>
        <taxon>Eubacteriales</taxon>
        <taxon>Clostridiaceae</taxon>
        <taxon>Clostridium</taxon>
    </lineage>
</organism>
<evidence type="ECO:0000313" key="3">
    <source>
        <dbReference type="Proteomes" id="UP000198811"/>
    </source>
</evidence>
<feature type="transmembrane region" description="Helical" evidence="1">
    <location>
        <begin position="98"/>
        <end position="120"/>
    </location>
</feature>
<sequence>MGLILCENLNMKIQKLNEMLDYYRYLTKEIISFNRFDDENETQKLERQLIVFKYCIENIISESKGIVPLLNIINKTLFENKRKIKEKNNKLNKKYLRIARILIISIIISILLIIIIIDIVCVSRKNRSNIIDGFTVMVSSYRS</sequence>
<evidence type="ECO:0000256" key="1">
    <source>
        <dbReference type="SAM" id="Phobius"/>
    </source>
</evidence>
<reference evidence="2 3" key="1">
    <citation type="submission" date="2016-10" db="EMBL/GenBank/DDBJ databases">
        <authorList>
            <person name="Varghese N."/>
            <person name="Submissions S."/>
        </authorList>
    </citation>
    <scope>NUCLEOTIDE SEQUENCE [LARGE SCALE GENOMIC DNA]</scope>
    <source>
        <strain evidence="2 3">NLAE-zl-C224</strain>
    </source>
</reference>
<keyword evidence="1" id="KW-0472">Membrane</keyword>
<comment type="caution">
    <text evidence="2">The sequence shown here is derived from an EMBL/GenBank/DDBJ whole genome shotgun (WGS) entry which is preliminary data.</text>
</comment>
<keyword evidence="1" id="KW-0812">Transmembrane</keyword>
<accession>A0ABY0QNX9</accession>
<proteinExistence type="predicted"/>
<name>A0ABY0QNX9_CLOCO</name>
<protein>
    <submittedName>
        <fullName evidence="2">Uncharacterized protein</fullName>
    </submittedName>
</protein>
<dbReference type="RefSeq" id="WP_238021657.1">
    <property type="nucleotide sequence ID" value="NZ_CP173238.1"/>
</dbReference>
<gene>
    <name evidence="2" type="ORF">SAMN05216497_13012</name>
</gene>
<evidence type="ECO:0000313" key="2">
    <source>
        <dbReference type="EMBL" id="SDL41100.1"/>
    </source>
</evidence>
<dbReference type="EMBL" id="FNGL01000030">
    <property type="protein sequence ID" value="SDL41100.1"/>
    <property type="molecule type" value="Genomic_DNA"/>
</dbReference>
<keyword evidence="3" id="KW-1185">Reference proteome</keyword>